<sequence>MSYNTGKGDPVQHVQWFEEVVSIRQMLDGFKCRLFAITIKQKAREWFHQQLVNSISCLEDLR</sequence>
<keyword evidence="2" id="KW-1185">Reference proteome</keyword>
<evidence type="ECO:0000313" key="2">
    <source>
        <dbReference type="Proteomes" id="UP001412067"/>
    </source>
</evidence>
<dbReference type="Proteomes" id="UP001412067">
    <property type="component" value="Unassembled WGS sequence"/>
</dbReference>
<dbReference type="EMBL" id="JBBWWR010000007">
    <property type="protein sequence ID" value="KAK8963342.1"/>
    <property type="molecule type" value="Genomic_DNA"/>
</dbReference>
<protein>
    <submittedName>
        <fullName evidence="1">Uncharacterized protein</fullName>
    </submittedName>
</protein>
<organism evidence="1 2">
    <name type="scientific">Platanthera guangdongensis</name>
    <dbReference type="NCBI Taxonomy" id="2320717"/>
    <lineage>
        <taxon>Eukaryota</taxon>
        <taxon>Viridiplantae</taxon>
        <taxon>Streptophyta</taxon>
        <taxon>Embryophyta</taxon>
        <taxon>Tracheophyta</taxon>
        <taxon>Spermatophyta</taxon>
        <taxon>Magnoliopsida</taxon>
        <taxon>Liliopsida</taxon>
        <taxon>Asparagales</taxon>
        <taxon>Orchidaceae</taxon>
        <taxon>Orchidoideae</taxon>
        <taxon>Orchideae</taxon>
        <taxon>Orchidinae</taxon>
        <taxon>Platanthera</taxon>
    </lineage>
</organism>
<proteinExistence type="predicted"/>
<comment type="caution">
    <text evidence="1">The sequence shown here is derived from an EMBL/GenBank/DDBJ whole genome shotgun (WGS) entry which is preliminary data.</text>
</comment>
<accession>A0ABR2MGQ0</accession>
<evidence type="ECO:0000313" key="1">
    <source>
        <dbReference type="EMBL" id="KAK8963342.1"/>
    </source>
</evidence>
<name>A0ABR2MGQ0_9ASPA</name>
<reference evidence="1 2" key="1">
    <citation type="journal article" date="2022" name="Nat. Plants">
        <title>Genomes of leafy and leafless Platanthera orchids illuminate the evolution of mycoheterotrophy.</title>
        <authorList>
            <person name="Li M.H."/>
            <person name="Liu K.W."/>
            <person name="Li Z."/>
            <person name="Lu H.C."/>
            <person name="Ye Q.L."/>
            <person name="Zhang D."/>
            <person name="Wang J.Y."/>
            <person name="Li Y.F."/>
            <person name="Zhong Z.M."/>
            <person name="Liu X."/>
            <person name="Yu X."/>
            <person name="Liu D.K."/>
            <person name="Tu X.D."/>
            <person name="Liu B."/>
            <person name="Hao Y."/>
            <person name="Liao X.Y."/>
            <person name="Jiang Y.T."/>
            <person name="Sun W.H."/>
            <person name="Chen J."/>
            <person name="Chen Y.Q."/>
            <person name="Ai Y."/>
            <person name="Zhai J.W."/>
            <person name="Wu S.S."/>
            <person name="Zhou Z."/>
            <person name="Hsiao Y.Y."/>
            <person name="Wu W.L."/>
            <person name="Chen Y.Y."/>
            <person name="Lin Y.F."/>
            <person name="Hsu J.L."/>
            <person name="Li C.Y."/>
            <person name="Wang Z.W."/>
            <person name="Zhao X."/>
            <person name="Zhong W.Y."/>
            <person name="Ma X.K."/>
            <person name="Ma L."/>
            <person name="Huang J."/>
            <person name="Chen G.Z."/>
            <person name="Huang M.Z."/>
            <person name="Huang L."/>
            <person name="Peng D.H."/>
            <person name="Luo Y.B."/>
            <person name="Zou S.Q."/>
            <person name="Chen S.P."/>
            <person name="Lan S."/>
            <person name="Tsai W.C."/>
            <person name="Van de Peer Y."/>
            <person name="Liu Z.J."/>
        </authorList>
    </citation>
    <scope>NUCLEOTIDE SEQUENCE [LARGE SCALE GENOMIC DNA]</scope>
    <source>
        <strain evidence="1">Lor288</strain>
    </source>
</reference>
<gene>
    <name evidence="1" type="ORF">KSP40_PGU011293</name>
</gene>